<proteinExistence type="predicted"/>
<evidence type="ECO:0000313" key="2">
    <source>
        <dbReference type="EMBL" id="TDR93219.1"/>
    </source>
</evidence>
<comment type="caution">
    <text evidence="2">The sequence shown here is derived from an EMBL/GenBank/DDBJ whole genome shotgun (WGS) entry which is preliminary data.</text>
</comment>
<dbReference type="Proteomes" id="UP000295122">
    <property type="component" value="Unassembled WGS sequence"/>
</dbReference>
<sequence>MHVVHHAVAPACGMMPISAWIAGPGSPRPANPDHEPIPGGNIPTEVPPTSPDEMPDIGPTGPRTPYPVNDPGISEPTGPGSEPDYLPGKPSSPMQL</sequence>
<evidence type="ECO:0000313" key="3">
    <source>
        <dbReference type="Proteomes" id="UP000295122"/>
    </source>
</evidence>
<accession>A0A4V3DYM7</accession>
<organism evidence="2 3">
    <name type="scientific">Enterovirga rhinocerotis</name>
    <dbReference type="NCBI Taxonomy" id="1339210"/>
    <lineage>
        <taxon>Bacteria</taxon>
        <taxon>Pseudomonadati</taxon>
        <taxon>Pseudomonadota</taxon>
        <taxon>Alphaproteobacteria</taxon>
        <taxon>Hyphomicrobiales</taxon>
        <taxon>Methylobacteriaceae</taxon>
        <taxon>Enterovirga</taxon>
    </lineage>
</organism>
<reference evidence="2 3" key="1">
    <citation type="submission" date="2019-03" db="EMBL/GenBank/DDBJ databases">
        <title>Genomic Encyclopedia of Type Strains, Phase IV (KMG-IV): sequencing the most valuable type-strain genomes for metagenomic binning, comparative biology and taxonomic classification.</title>
        <authorList>
            <person name="Goeker M."/>
        </authorList>
    </citation>
    <scope>NUCLEOTIDE SEQUENCE [LARGE SCALE GENOMIC DNA]</scope>
    <source>
        <strain evidence="2 3">DSM 25903</strain>
    </source>
</reference>
<feature type="region of interest" description="Disordered" evidence="1">
    <location>
        <begin position="17"/>
        <end position="96"/>
    </location>
</feature>
<dbReference type="EMBL" id="SNZR01000011">
    <property type="protein sequence ID" value="TDR93219.1"/>
    <property type="molecule type" value="Genomic_DNA"/>
</dbReference>
<gene>
    <name evidence="2" type="ORF">EV668_0475</name>
</gene>
<dbReference type="AlphaFoldDB" id="A0A4V3DYM7"/>
<name>A0A4V3DYM7_9HYPH</name>
<evidence type="ECO:0000256" key="1">
    <source>
        <dbReference type="SAM" id="MobiDB-lite"/>
    </source>
</evidence>
<keyword evidence="3" id="KW-1185">Reference proteome</keyword>
<protein>
    <submittedName>
        <fullName evidence="2">Uncharacterized protein</fullName>
    </submittedName>
</protein>